<dbReference type="GO" id="GO:0005524">
    <property type="term" value="F:ATP binding"/>
    <property type="evidence" value="ECO:0007669"/>
    <property type="project" value="UniProtKB-KW"/>
</dbReference>
<accession>A0A841RHD3</accession>
<comment type="caution">
    <text evidence="5">The sequence shown here is derived from an EMBL/GenBank/DDBJ whole genome shotgun (WGS) entry which is preliminary data.</text>
</comment>
<dbReference type="InterPro" id="IPR003593">
    <property type="entry name" value="AAA+_ATPase"/>
</dbReference>
<organism evidence="5 6">
    <name type="scientific">Spirochaeta isovalerica</name>
    <dbReference type="NCBI Taxonomy" id="150"/>
    <lineage>
        <taxon>Bacteria</taxon>
        <taxon>Pseudomonadati</taxon>
        <taxon>Spirochaetota</taxon>
        <taxon>Spirochaetia</taxon>
        <taxon>Spirochaetales</taxon>
        <taxon>Spirochaetaceae</taxon>
        <taxon>Spirochaeta</taxon>
    </lineage>
</organism>
<reference evidence="5 6" key="1">
    <citation type="submission" date="2020-08" db="EMBL/GenBank/DDBJ databases">
        <title>Genomic Encyclopedia of Type Strains, Phase IV (KMG-IV): sequencing the most valuable type-strain genomes for metagenomic binning, comparative biology and taxonomic classification.</title>
        <authorList>
            <person name="Goeker M."/>
        </authorList>
    </citation>
    <scope>NUCLEOTIDE SEQUENCE [LARGE SCALE GENOMIC DNA]</scope>
    <source>
        <strain evidence="5 6">DSM 2461</strain>
    </source>
</reference>
<proteinExistence type="predicted"/>
<dbReference type="InterPro" id="IPR027417">
    <property type="entry name" value="P-loop_NTPase"/>
</dbReference>
<gene>
    <name evidence="5" type="ORF">HNR50_003878</name>
</gene>
<keyword evidence="6" id="KW-1185">Reference proteome</keyword>
<dbReference type="EMBL" id="JACHGJ010000010">
    <property type="protein sequence ID" value="MBB6482189.1"/>
    <property type="molecule type" value="Genomic_DNA"/>
</dbReference>
<keyword evidence="5" id="KW-0813">Transport</keyword>
<dbReference type="InterPro" id="IPR017871">
    <property type="entry name" value="ABC_transporter-like_CS"/>
</dbReference>
<dbReference type="GO" id="GO:0016887">
    <property type="term" value="F:ATP hydrolysis activity"/>
    <property type="evidence" value="ECO:0007669"/>
    <property type="project" value="InterPro"/>
</dbReference>
<evidence type="ECO:0000259" key="4">
    <source>
        <dbReference type="PROSITE" id="PS50893"/>
    </source>
</evidence>
<dbReference type="PROSITE" id="PS50893">
    <property type="entry name" value="ABC_TRANSPORTER_2"/>
    <property type="match status" value="2"/>
</dbReference>
<dbReference type="Pfam" id="PF00005">
    <property type="entry name" value="ABC_tran"/>
    <property type="match status" value="2"/>
</dbReference>
<keyword evidence="2 5" id="KW-0067">ATP-binding</keyword>
<feature type="region of interest" description="Disordered" evidence="3">
    <location>
        <begin position="26"/>
        <end position="45"/>
    </location>
</feature>
<keyword evidence="5" id="KW-0762">Sugar transport</keyword>
<dbReference type="PANTHER" id="PTHR43790">
    <property type="entry name" value="CARBOHYDRATE TRANSPORT ATP-BINDING PROTEIN MG119-RELATED"/>
    <property type="match status" value="1"/>
</dbReference>
<dbReference type="Proteomes" id="UP000587760">
    <property type="component" value="Unassembled WGS sequence"/>
</dbReference>
<protein>
    <submittedName>
        <fullName evidence="5">Simple sugar transport system ATP-binding protein</fullName>
    </submittedName>
</protein>
<evidence type="ECO:0000256" key="2">
    <source>
        <dbReference type="ARBA" id="ARBA00022840"/>
    </source>
</evidence>
<keyword evidence="1" id="KW-0547">Nucleotide-binding</keyword>
<evidence type="ECO:0000313" key="5">
    <source>
        <dbReference type="EMBL" id="MBB6482189.1"/>
    </source>
</evidence>
<dbReference type="InterPro" id="IPR003439">
    <property type="entry name" value="ABC_transporter-like_ATP-bd"/>
</dbReference>
<dbReference type="CDD" id="cd03215">
    <property type="entry name" value="ABC_Carb_Monos_II"/>
    <property type="match status" value="1"/>
</dbReference>
<name>A0A841RHD3_9SPIO</name>
<dbReference type="AlphaFoldDB" id="A0A841RHD3"/>
<dbReference type="SUPFAM" id="SSF52540">
    <property type="entry name" value="P-loop containing nucleoside triphosphate hydrolases"/>
    <property type="match status" value="2"/>
</dbReference>
<evidence type="ECO:0000256" key="3">
    <source>
        <dbReference type="SAM" id="MobiDB-lite"/>
    </source>
</evidence>
<evidence type="ECO:0000256" key="1">
    <source>
        <dbReference type="ARBA" id="ARBA00022741"/>
    </source>
</evidence>
<feature type="domain" description="ABC transporter" evidence="4">
    <location>
        <begin position="1"/>
        <end position="206"/>
    </location>
</feature>
<evidence type="ECO:0000313" key="6">
    <source>
        <dbReference type="Proteomes" id="UP000587760"/>
    </source>
</evidence>
<feature type="domain" description="ABC transporter" evidence="4">
    <location>
        <begin position="224"/>
        <end position="467"/>
    </location>
</feature>
<dbReference type="PROSITE" id="PS00211">
    <property type="entry name" value="ABC_TRANSPORTER_1"/>
    <property type="match status" value="1"/>
</dbReference>
<dbReference type="InterPro" id="IPR050107">
    <property type="entry name" value="ABC_carbohydrate_import_ATPase"/>
</dbReference>
<dbReference type="SMART" id="SM00382">
    <property type="entry name" value="AAA"/>
    <property type="match status" value="1"/>
</dbReference>
<dbReference type="Gene3D" id="3.40.50.300">
    <property type="entry name" value="P-loop containing nucleotide triphosphate hydrolases"/>
    <property type="match status" value="2"/>
</dbReference>
<sequence length="470" mass="52913">MGENGAGKSTLMNILCGTVMPDRGSFSTASGPVEPGSPGKSAGAGIGMVHQHPMCSSSLSVLDNIILGFEPRKHYFLTNRKEARKYIASLQEEYRIELDLDSPCSELNSVQIQNMELLHLLYLDRDILIFDEPTASLSEIGTEFFFSRLKRLKEEGKTIIFISHKLKEVFLMADEIAVMRKGKILLHKRAENLNPEEVASLMIGRKGDLSFPERERPEGENHGRRLYELKKTGYRKSESRFLENISLNIKEGEILGITGIRENGLELLEDIISGMIHPQEGKLYFNGRDVSRSGPAELRKMGISYVPADRLNRGISRDSSIAENLILLNYKRMHKMGVLIPSSVKRWTKEIQSTYSIEGEPQQPIRHLSGGNIQKVILSRELEEKPDLIIISEPSWGLDFNSRNRLHRELDRTAGRGTAILLISSDIDEILTLSDRIAVLYNGKVVMQKKRVETDRSMIGNAMLGLEVEP</sequence>
<dbReference type="PANTHER" id="PTHR43790:SF4">
    <property type="entry name" value="GUANOSINE IMPORT ATP-BINDING PROTEIN NUPO"/>
    <property type="match status" value="1"/>
</dbReference>